<protein>
    <recommendedName>
        <fullName evidence="6">CAP-Gly domain-containing protein</fullName>
    </recommendedName>
</protein>
<feature type="compositionally biased region" description="Polar residues" evidence="5">
    <location>
        <begin position="235"/>
        <end position="244"/>
    </location>
</feature>
<feature type="region of interest" description="Disordered" evidence="5">
    <location>
        <begin position="225"/>
        <end position="385"/>
    </location>
</feature>
<dbReference type="PROSITE" id="PS50245">
    <property type="entry name" value="CAP_GLY_2"/>
    <property type="match status" value="1"/>
</dbReference>
<feature type="region of interest" description="Disordered" evidence="5">
    <location>
        <begin position="66"/>
        <end position="119"/>
    </location>
</feature>
<name>F2UAZ1_SALR5</name>
<dbReference type="Gene3D" id="6.10.140.2130">
    <property type="match status" value="1"/>
</dbReference>
<dbReference type="PANTHER" id="PTHR12751">
    <property type="entry name" value="PHOSPHATASE AND ACTIN REGULATOR PHACTR"/>
    <property type="match status" value="1"/>
</dbReference>
<evidence type="ECO:0000256" key="5">
    <source>
        <dbReference type="SAM" id="MobiDB-lite"/>
    </source>
</evidence>
<dbReference type="GO" id="GO:0003779">
    <property type="term" value="F:actin binding"/>
    <property type="evidence" value="ECO:0007669"/>
    <property type="project" value="UniProtKB-KW"/>
</dbReference>
<dbReference type="PROSITE" id="PS51073">
    <property type="entry name" value="RPEL"/>
    <property type="match status" value="1"/>
</dbReference>
<evidence type="ECO:0000256" key="4">
    <source>
        <dbReference type="PROSITE-ProRule" id="PRU00401"/>
    </source>
</evidence>
<feature type="compositionally biased region" description="Low complexity" evidence="5">
    <location>
        <begin position="661"/>
        <end position="670"/>
    </location>
</feature>
<feature type="compositionally biased region" description="Polar residues" evidence="5">
    <location>
        <begin position="481"/>
        <end position="497"/>
    </location>
</feature>
<reference evidence="7" key="1">
    <citation type="submission" date="2009-08" db="EMBL/GenBank/DDBJ databases">
        <title>Annotation of Salpingoeca rosetta.</title>
        <authorList>
            <consortium name="The Broad Institute Genome Sequencing Platform"/>
            <person name="Russ C."/>
            <person name="Cuomo C."/>
            <person name="Burger G."/>
            <person name="Gray M.W."/>
            <person name="Holland P.W.H."/>
            <person name="King N."/>
            <person name="Lang F.B.F."/>
            <person name="Roger A.J."/>
            <person name="Ruiz-Trillo I."/>
            <person name="Young S.K."/>
            <person name="Zeng Q."/>
            <person name="Gargeya S."/>
            <person name="Alvarado L."/>
            <person name="Berlin A."/>
            <person name="Chapman S.B."/>
            <person name="Chen Z."/>
            <person name="Freedman E."/>
            <person name="Gellesch M."/>
            <person name="Goldberg J."/>
            <person name="Griggs A."/>
            <person name="Gujja S."/>
            <person name="Heilman E."/>
            <person name="Heiman D."/>
            <person name="Howarth C."/>
            <person name="Mehta T."/>
            <person name="Neiman D."/>
            <person name="Pearson M."/>
            <person name="Roberts A."/>
            <person name="Saif S."/>
            <person name="Shea T."/>
            <person name="Shenoy N."/>
            <person name="Sisk P."/>
            <person name="Stolte C."/>
            <person name="Sykes S."/>
            <person name="White J."/>
            <person name="Yandava C."/>
            <person name="Haas B."/>
            <person name="Nusbaum C."/>
            <person name="Birren B."/>
        </authorList>
    </citation>
    <scope>NUCLEOTIDE SEQUENCE [LARGE SCALE GENOMIC DNA]</scope>
    <source>
        <strain evidence="7">ATCC 50818</strain>
    </source>
</reference>
<comment type="similarity">
    <text evidence="1">Belongs to the phosphatase and actin regulator family.</text>
</comment>
<evidence type="ECO:0000259" key="6">
    <source>
        <dbReference type="PROSITE" id="PS50245"/>
    </source>
</evidence>
<dbReference type="SUPFAM" id="SSF74924">
    <property type="entry name" value="Cap-Gly domain"/>
    <property type="match status" value="1"/>
</dbReference>
<dbReference type="GO" id="GO:0030036">
    <property type="term" value="P:actin cytoskeleton organization"/>
    <property type="evidence" value="ECO:0007669"/>
    <property type="project" value="TreeGrafter"/>
</dbReference>
<dbReference type="KEGG" id="sre:PTSG_05702"/>
<feature type="region of interest" description="Disordered" evidence="5">
    <location>
        <begin position="169"/>
        <end position="197"/>
    </location>
</feature>
<dbReference type="SMART" id="SM00707">
    <property type="entry name" value="RPEL"/>
    <property type="match status" value="1"/>
</dbReference>
<evidence type="ECO:0000256" key="1">
    <source>
        <dbReference type="ARBA" id="ARBA00009795"/>
    </source>
</evidence>
<dbReference type="RefSeq" id="XP_004993567.1">
    <property type="nucleotide sequence ID" value="XM_004993510.1"/>
</dbReference>
<evidence type="ECO:0000256" key="2">
    <source>
        <dbReference type="ARBA" id="ARBA00022737"/>
    </source>
</evidence>
<feature type="compositionally biased region" description="Polar residues" evidence="5">
    <location>
        <begin position="506"/>
        <end position="516"/>
    </location>
</feature>
<dbReference type="eggNOG" id="KOG4568">
    <property type="taxonomic scope" value="Eukaryota"/>
</dbReference>
<dbReference type="Proteomes" id="UP000007799">
    <property type="component" value="Unassembled WGS sequence"/>
</dbReference>
<feature type="compositionally biased region" description="Low complexity" evidence="5">
    <location>
        <begin position="70"/>
        <end position="97"/>
    </location>
</feature>
<keyword evidence="3" id="KW-0009">Actin-binding</keyword>
<keyword evidence="8" id="KW-1185">Reference proteome</keyword>
<feature type="compositionally biased region" description="Polar residues" evidence="5">
    <location>
        <begin position="314"/>
        <end position="325"/>
    </location>
</feature>
<sequence length="904" mass="99046">MMLAVVAVSGLSLLVSCLFVAGCLFRIRDARRRKREQDLVARVIARTQSDAADRKRARDADARLQLQTITTTSPSPSSVLSSSSSSSSSHPTVNMSPGPQTAPQRHPTLRRPNDTQHRTPTVISTEHHNHQHDEPSIVFTTQALSSDGSDMSALPFPGAHTLHQESVADGDNISWGDGDDGEDDELATHGNGKAPNYQDGEYLRLLGASPTSDVIVAFEQQQRQQQQQQQAQTQKNATEVTSSGRGAFHRVAGRSRTPSPLTAAANQHNQFVQSTHQRHSPVPLGANGKKSSSLLAVPTTFAPTPALARRPRSRQNSSTDTTPRATPTPVVKVEGDDDDDDDYTGFAGMVSDDEADDDGDTRNGHANGQRSKQEGGRSGRGSDVVDEELIAIAEAMVVSRKQQGSTTATNDTPTRQGQAKAPTRLRRHGTGITVTATDSDDCGDNNAQRKASLEQEEEEAENMNALVGGQDVFKNLRITTATPPAQHQESGRQSYVDESSEDELSTPASPGGSQTHLSLRRRESELLEETSEGVRSLVRRGSTIRFQKKVDSMSSDTSRPPSAKQFTKWMDWVNAVEGNAAPDDDSSQPVFLVTVDGQQRKLKSILKRGTRLRRRDSVSRIRQFRREVAREAAEGRTTIAGGDSTGMMTITEEEDVETEEGIVGQESTTGDDGGDGSGGDDGPVRRATRRRRRSTRRKRRLSFRDQAGTRHVRTETYEQTASKQVVMNTLERKLAQRASVSELIERRILLKFNTTPQVTVVDGISSHDRQADPTWTRLTREEKAAIRKELNMYKCREMEVHEDSRHMLRLHEDGPSYPQFIGREGSRVTVTGYGEGTLRFYGPHAIKPGPRCGVELDRPIGLNNGTVADFQYFSCRPKHGVLVSPTKVTLLNQPAASSSSTNST</sequence>
<dbReference type="InterPro" id="IPR036859">
    <property type="entry name" value="CAP-Gly_dom_sf"/>
</dbReference>
<dbReference type="STRING" id="946362.F2UAZ1"/>
<gene>
    <name evidence="7" type="ORF">PTSG_05702</name>
</gene>
<feature type="repeat" description="RPEL" evidence="4">
    <location>
        <begin position="728"/>
        <end position="753"/>
    </location>
</feature>
<dbReference type="PANTHER" id="PTHR12751:SF18">
    <property type="entry name" value="PHOSPHATASE AND ACTIN REGULATOR 1"/>
    <property type="match status" value="1"/>
</dbReference>
<dbReference type="EMBL" id="GL832967">
    <property type="protein sequence ID" value="EGD74004.1"/>
    <property type="molecule type" value="Genomic_DNA"/>
</dbReference>
<dbReference type="InterPro" id="IPR000938">
    <property type="entry name" value="CAP-Gly_domain"/>
</dbReference>
<organism evidence="8">
    <name type="scientific">Salpingoeca rosetta (strain ATCC 50818 / BSB-021)</name>
    <dbReference type="NCBI Taxonomy" id="946362"/>
    <lineage>
        <taxon>Eukaryota</taxon>
        <taxon>Choanoflagellata</taxon>
        <taxon>Craspedida</taxon>
        <taxon>Salpingoecidae</taxon>
        <taxon>Salpingoeca</taxon>
    </lineage>
</organism>
<feature type="region of interest" description="Disordered" evidence="5">
    <location>
        <begin position="397"/>
        <end position="462"/>
    </location>
</feature>
<keyword evidence="2" id="KW-0677">Repeat</keyword>
<dbReference type="eggNOG" id="KOG4339">
    <property type="taxonomic scope" value="Eukaryota"/>
</dbReference>
<accession>F2UAZ1</accession>
<feature type="compositionally biased region" description="Basic residues" evidence="5">
    <location>
        <begin position="686"/>
        <end position="701"/>
    </location>
</feature>
<feature type="compositionally biased region" description="Polar residues" evidence="5">
    <location>
        <begin position="400"/>
        <end position="417"/>
    </location>
</feature>
<proteinExistence type="inferred from homology"/>
<feature type="domain" description="CAP-Gly" evidence="6">
    <location>
        <begin position="842"/>
        <end position="884"/>
    </location>
</feature>
<feature type="compositionally biased region" description="Low complexity" evidence="5">
    <location>
        <begin position="225"/>
        <end position="234"/>
    </location>
</feature>
<evidence type="ECO:0000313" key="7">
    <source>
        <dbReference type="EMBL" id="EGD74004.1"/>
    </source>
</evidence>
<dbReference type="SMART" id="SM01052">
    <property type="entry name" value="CAP_GLY"/>
    <property type="match status" value="1"/>
</dbReference>
<dbReference type="GeneID" id="16074144"/>
<dbReference type="InParanoid" id="F2UAZ1"/>
<dbReference type="AlphaFoldDB" id="F2UAZ1"/>
<feature type="region of interest" description="Disordered" evidence="5">
    <location>
        <begin position="654"/>
        <end position="716"/>
    </location>
</feature>
<dbReference type="Gene3D" id="2.30.30.190">
    <property type="entry name" value="CAP Gly-rich-like domain"/>
    <property type="match status" value="1"/>
</dbReference>
<feature type="compositionally biased region" description="Polar residues" evidence="5">
    <location>
        <begin position="256"/>
        <end position="275"/>
    </location>
</feature>
<dbReference type="Pfam" id="PF01302">
    <property type="entry name" value="CAP_GLY"/>
    <property type="match status" value="1"/>
</dbReference>
<feature type="region of interest" description="Disordered" evidence="5">
    <location>
        <begin position="481"/>
        <end position="519"/>
    </location>
</feature>
<dbReference type="InterPro" id="IPR004018">
    <property type="entry name" value="RPEL_repeat"/>
</dbReference>
<evidence type="ECO:0000256" key="3">
    <source>
        <dbReference type="ARBA" id="ARBA00023203"/>
    </source>
</evidence>
<evidence type="ECO:0000313" key="8">
    <source>
        <dbReference type="Proteomes" id="UP000007799"/>
    </source>
</evidence>
<dbReference type="OrthoDB" id="5563016at2759"/>